<evidence type="ECO:0000256" key="1">
    <source>
        <dbReference type="SAM" id="Coils"/>
    </source>
</evidence>
<dbReference type="Gene3D" id="1.20.5.110">
    <property type="match status" value="2"/>
</dbReference>
<organism evidence="2 3">
    <name type="scientific">Aneurinibacillus thermoaerophilus</name>
    <dbReference type="NCBI Taxonomy" id="143495"/>
    <lineage>
        <taxon>Bacteria</taxon>
        <taxon>Bacillati</taxon>
        <taxon>Bacillota</taxon>
        <taxon>Bacilli</taxon>
        <taxon>Bacillales</taxon>
        <taxon>Paenibacillaceae</taxon>
        <taxon>Aneurinibacillus group</taxon>
        <taxon>Aneurinibacillus</taxon>
    </lineage>
</organism>
<evidence type="ECO:0000313" key="3">
    <source>
        <dbReference type="Proteomes" id="UP000826616"/>
    </source>
</evidence>
<gene>
    <name evidence="2" type="ORF">K3F53_17110</name>
</gene>
<dbReference type="RefSeq" id="WP_220559162.1">
    <property type="nucleotide sequence ID" value="NZ_CP080764.1"/>
</dbReference>
<evidence type="ECO:0000313" key="2">
    <source>
        <dbReference type="EMBL" id="QYY42532.1"/>
    </source>
</evidence>
<dbReference type="SUPFAM" id="SSF57997">
    <property type="entry name" value="Tropomyosin"/>
    <property type="match status" value="1"/>
</dbReference>
<sequence length="129" mass="15226">MEAVLNRILGELQHVNQKLENIDNRLDKVEQRMDKLGQRMDTLEGRMDKLEQRVDILEVGQKELHQMVHAIRNNQLESRAVIDSVQYDIADMKGGLKTLCENMVTKKDLRFYDMKIGEHDREIFTMKQQ</sequence>
<dbReference type="GeneID" id="97143102"/>
<feature type="coiled-coil region" evidence="1">
    <location>
        <begin position="5"/>
        <end position="60"/>
    </location>
</feature>
<keyword evidence="3" id="KW-1185">Reference proteome</keyword>
<protein>
    <recommendedName>
        <fullName evidence="4">t-SNARE coiled-coil homology domain-containing protein</fullName>
    </recommendedName>
</protein>
<name>A0ABX8YAJ9_ANETH</name>
<reference evidence="2 3" key="1">
    <citation type="submission" date="2021-08" db="EMBL/GenBank/DDBJ databases">
        <title>Complete genome sequence of the strain Aneurinibacillus thermoaerophilus CCM 8960.</title>
        <authorList>
            <person name="Musilova J."/>
            <person name="Kourilova X."/>
            <person name="Pernicova I."/>
            <person name="Bezdicek M."/>
            <person name="Lengerova M."/>
            <person name="Obruca S."/>
            <person name="Sedlar K."/>
        </authorList>
    </citation>
    <scope>NUCLEOTIDE SEQUENCE [LARGE SCALE GENOMIC DNA]</scope>
    <source>
        <strain evidence="2 3">CCM 8960</strain>
    </source>
</reference>
<dbReference type="Proteomes" id="UP000826616">
    <property type="component" value="Chromosome"/>
</dbReference>
<proteinExistence type="predicted"/>
<dbReference type="EMBL" id="CP080764">
    <property type="protein sequence ID" value="QYY42532.1"/>
    <property type="molecule type" value="Genomic_DNA"/>
</dbReference>
<keyword evidence="1" id="KW-0175">Coiled coil</keyword>
<accession>A0ABX8YAJ9</accession>
<evidence type="ECO:0008006" key="4">
    <source>
        <dbReference type="Google" id="ProtNLM"/>
    </source>
</evidence>